<accession>H2ZV33</accession>
<dbReference type="FunCoup" id="H2ZV33">
    <property type="interactions" value="249"/>
</dbReference>
<sequence>LIKMSDNRLPLQVKLIGIMQNGNQKIYMVSVVWSDQNNIIIYRTFDDFKQLNKELQRKFLTGSGLFRKSASNLPEFKDAPIKFKRKKGASKSMLRLKLLEKYSANLLNAEENVSQSEEVIQFFSAKMQDLEPSFPKNSIIIMPSEEDEEAGQDTKTHSPTITNPVTWEIYKCIEEYETKDTKNRPFKVNKGQTVEVLIKDNTGWWLVENEEKQLAWFPAPYLEKCSFTEVDGTENKQSEDEIYYAIKAYEAKNEDELSINIGVVVEVLEKSEDGYWLIYYNERNGYVPSMYLQPYKNPHMKLQVFHNNELSTSTPNLYRSASNTNLSKNPFKAGGTLEVDQFQPGNIKQARSLSCIANMDYDEKLRFPSTLSTSATSLDSENVCSRSSSNRSDSSEEFPNSPEHTRPTSNFLNVSSAHVAKRMPRSTPPQSPIKIIIESADEVSSPGCSDPLLFKPDEPIPSPPKMPPRPKPKEILTRCTTITKKAVQ</sequence>
<dbReference type="InterPro" id="IPR051228">
    <property type="entry name" value="NADPH_Oxidase/PX-Domain"/>
</dbReference>
<dbReference type="InterPro" id="IPR036871">
    <property type="entry name" value="PX_dom_sf"/>
</dbReference>
<dbReference type="Gene3D" id="2.30.30.40">
    <property type="entry name" value="SH3 Domains"/>
    <property type="match status" value="2"/>
</dbReference>
<dbReference type="Proteomes" id="UP000008672">
    <property type="component" value="Unassembled WGS sequence"/>
</dbReference>
<dbReference type="Bgee" id="ENSLACG00000001125">
    <property type="expression patterns" value="Expressed in pelvic fin"/>
</dbReference>
<feature type="region of interest" description="Disordered" evidence="3">
    <location>
        <begin position="441"/>
        <end position="473"/>
    </location>
</feature>
<evidence type="ECO:0000259" key="4">
    <source>
        <dbReference type="PROSITE" id="PS50002"/>
    </source>
</evidence>
<dbReference type="SUPFAM" id="SSF64268">
    <property type="entry name" value="PX domain"/>
    <property type="match status" value="1"/>
</dbReference>
<evidence type="ECO:0000256" key="1">
    <source>
        <dbReference type="ARBA" id="ARBA00022443"/>
    </source>
</evidence>
<dbReference type="GeneTree" id="ENSGT00940000158812"/>
<dbReference type="GO" id="GO:0016176">
    <property type="term" value="F:superoxide-generating NADPH oxidase activator activity"/>
    <property type="evidence" value="ECO:0007669"/>
    <property type="project" value="TreeGrafter"/>
</dbReference>
<feature type="region of interest" description="Disordered" evidence="3">
    <location>
        <begin position="376"/>
        <end position="410"/>
    </location>
</feature>
<feature type="compositionally biased region" description="Pro residues" evidence="3">
    <location>
        <begin position="459"/>
        <end position="469"/>
    </location>
</feature>
<dbReference type="InParanoid" id="H2ZV33"/>
<dbReference type="AlphaFoldDB" id="H2ZV33"/>
<dbReference type="eggNOG" id="ENOG502QW5I">
    <property type="taxonomic scope" value="Eukaryota"/>
</dbReference>
<evidence type="ECO:0000256" key="2">
    <source>
        <dbReference type="PROSITE-ProRule" id="PRU00192"/>
    </source>
</evidence>
<dbReference type="Ensembl" id="ENSLACT00000001266.1">
    <property type="protein sequence ID" value="ENSLACP00000001254.1"/>
    <property type="gene ID" value="ENSLACG00000001125.1"/>
</dbReference>
<dbReference type="Pfam" id="PF00787">
    <property type="entry name" value="PX"/>
    <property type="match status" value="1"/>
</dbReference>
<dbReference type="STRING" id="7897.ENSLACP00000001254"/>
<dbReference type="PANTHER" id="PTHR15706:SF10">
    <property type="entry name" value="NADPH OXIDASE ORGANIZER 1"/>
    <property type="match status" value="1"/>
</dbReference>
<evidence type="ECO:0000259" key="5">
    <source>
        <dbReference type="PROSITE" id="PS50195"/>
    </source>
</evidence>
<gene>
    <name evidence="6" type="primary">NOXO1A</name>
</gene>
<dbReference type="GO" id="GO:0035091">
    <property type="term" value="F:phosphatidylinositol binding"/>
    <property type="evidence" value="ECO:0007669"/>
    <property type="project" value="InterPro"/>
</dbReference>
<dbReference type="HOGENOM" id="CLU_030529_2_1_1"/>
<feature type="domain" description="SH3" evidence="4">
    <location>
        <begin position="165"/>
        <end position="227"/>
    </location>
</feature>
<dbReference type="SUPFAM" id="SSF50044">
    <property type="entry name" value="SH3-domain"/>
    <property type="match status" value="2"/>
</dbReference>
<dbReference type="CDD" id="cd12024">
    <property type="entry name" value="SH3_NoxO1_2"/>
    <property type="match status" value="1"/>
</dbReference>
<dbReference type="OMA" id="GWWLVET"/>
<proteinExistence type="predicted"/>
<dbReference type="EMBL" id="AFYH01254830">
    <property type="status" value="NOT_ANNOTATED_CDS"/>
    <property type="molecule type" value="Genomic_DNA"/>
</dbReference>
<dbReference type="InterPro" id="IPR001452">
    <property type="entry name" value="SH3_domain"/>
</dbReference>
<dbReference type="InterPro" id="IPR001683">
    <property type="entry name" value="PX_dom"/>
</dbReference>
<dbReference type="SMART" id="SM00312">
    <property type="entry name" value="PX"/>
    <property type="match status" value="1"/>
</dbReference>
<dbReference type="SMART" id="SM00326">
    <property type="entry name" value="SH3"/>
    <property type="match status" value="2"/>
</dbReference>
<dbReference type="InterPro" id="IPR036028">
    <property type="entry name" value="SH3-like_dom_sf"/>
</dbReference>
<feature type="domain" description="PX" evidence="5">
    <location>
        <begin position="1"/>
        <end position="130"/>
    </location>
</feature>
<reference evidence="7" key="1">
    <citation type="submission" date="2011-08" db="EMBL/GenBank/DDBJ databases">
        <title>The draft genome of Latimeria chalumnae.</title>
        <authorList>
            <person name="Di Palma F."/>
            <person name="Alfoldi J."/>
            <person name="Johnson J."/>
            <person name="Berlin A."/>
            <person name="Gnerre S."/>
            <person name="Jaffe D."/>
            <person name="MacCallum I."/>
            <person name="Young S."/>
            <person name="Walker B.J."/>
            <person name="Lander E."/>
            <person name="Lindblad-Toh K."/>
        </authorList>
    </citation>
    <scope>NUCLEOTIDE SEQUENCE [LARGE SCALE GENOMIC DNA]</scope>
    <source>
        <strain evidence="7">Wild caught</strain>
    </source>
</reference>
<dbReference type="GO" id="GO:0042554">
    <property type="term" value="P:superoxide anion generation"/>
    <property type="evidence" value="ECO:0007669"/>
    <property type="project" value="TreeGrafter"/>
</dbReference>
<reference evidence="6" key="2">
    <citation type="submission" date="2025-08" db="UniProtKB">
        <authorList>
            <consortium name="Ensembl"/>
        </authorList>
    </citation>
    <scope>IDENTIFICATION</scope>
</reference>
<keyword evidence="7" id="KW-1185">Reference proteome</keyword>
<dbReference type="PANTHER" id="PTHR15706">
    <property type="entry name" value="SH3 MULTIPLE DOMAIN"/>
    <property type="match status" value="1"/>
</dbReference>
<feature type="domain" description="SH3" evidence="4">
    <location>
        <begin position="238"/>
        <end position="297"/>
    </location>
</feature>
<dbReference type="InterPro" id="IPR035758">
    <property type="entry name" value="NoxO1_SH3_2"/>
</dbReference>
<dbReference type="Pfam" id="PF14604">
    <property type="entry name" value="SH3_9"/>
    <property type="match status" value="1"/>
</dbReference>
<dbReference type="PROSITE" id="PS50002">
    <property type="entry name" value="SH3"/>
    <property type="match status" value="2"/>
</dbReference>
<dbReference type="PROSITE" id="PS50195">
    <property type="entry name" value="PX"/>
    <property type="match status" value="1"/>
</dbReference>
<protein>
    <submittedName>
        <fullName evidence="6">NADPH oxidase organizer 1</fullName>
    </submittedName>
</protein>
<name>H2ZV33_LATCH</name>
<feature type="compositionally biased region" description="Low complexity" evidence="3">
    <location>
        <begin position="376"/>
        <end position="392"/>
    </location>
</feature>
<dbReference type="Gene3D" id="3.30.1520.10">
    <property type="entry name" value="Phox-like domain"/>
    <property type="match status" value="1"/>
</dbReference>
<dbReference type="Pfam" id="PF07653">
    <property type="entry name" value="SH3_2"/>
    <property type="match status" value="1"/>
</dbReference>
<reference evidence="6" key="3">
    <citation type="submission" date="2025-09" db="UniProtKB">
        <authorList>
            <consortium name="Ensembl"/>
        </authorList>
    </citation>
    <scope>IDENTIFICATION</scope>
</reference>
<organism evidence="6 7">
    <name type="scientific">Latimeria chalumnae</name>
    <name type="common">Coelacanth</name>
    <dbReference type="NCBI Taxonomy" id="7897"/>
    <lineage>
        <taxon>Eukaryota</taxon>
        <taxon>Metazoa</taxon>
        <taxon>Chordata</taxon>
        <taxon>Craniata</taxon>
        <taxon>Vertebrata</taxon>
        <taxon>Euteleostomi</taxon>
        <taxon>Coelacanthiformes</taxon>
        <taxon>Coelacanthidae</taxon>
        <taxon>Latimeria</taxon>
    </lineage>
</organism>
<dbReference type="FunFam" id="3.30.1520.10:FF:000040">
    <property type="entry name" value="NADPH oxidase organizer 1"/>
    <property type="match status" value="1"/>
</dbReference>
<dbReference type="GO" id="GO:0005737">
    <property type="term" value="C:cytoplasm"/>
    <property type="evidence" value="ECO:0007669"/>
    <property type="project" value="TreeGrafter"/>
</dbReference>
<evidence type="ECO:0000256" key="3">
    <source>
        <dbReference type="SAM" id="MobiDB-lite"/>
    </source>
</evidence>
<evidence type="ECO:0000313" key="7">
    <source>
        <dbReference type="Proteomes" id="UP000008672"/>
    </source>
</evidence>
<dbReference type="FunFam" id="2.30.30.40:FF:000219">
    <property type="entry name" value="NADPH oxidase organizer 1"/>
    <property type="match status" value="1"/>
</dbReference>
<keyword evidence="1 2" id="KW-0728">SH3 domain</keyword>
<evidence type="ECO:0000313" key="6">
    <source>
        <dbReference type="Ensembl" id="ENSLACP00000001254.1"/>
    </source>
</evidence>